<protein>
    <recommendedName>
        <fullName evidence="6 11">Adenine phosphoribosyltransferase</fullName>
        <shortName evidence="11">APRT</shortName>
        <ecNumber evidence="6 11">2.4.2.7</ecNumber>
    </recommendedName>
</protein>
<dbReference type="Gene3D" id="3.40.50.2020">
    <property type="match status" value="1"/>
</dbReference>
<dbReference type="PANTHER" id="PTHR32315:SF3">
    <property type="entry name" value="ADENINE PHOSPHORIBOSYLTRANSFERASE"/>
    <property type="match status" value="1"/>
</dbReference>
<evidence type="ECO:0000256" key="10">
    <source>
        <dbReference type="ARBA" id="ARBA00022726"/>
    </source>
</evidence>
<keyword evidence="7 11" id="KW-0963">Cytoplasm</keyword>
<dbReference type="InterPro" id="IPR005764">
    <property type="entry name" value="Ade_phspho_trans"/>
</dbReference>
<dbReference type="Pfam" id="PF00156">
    <property type="entry name" value="Pribosyltran"/>
    <property type="match status" value="1"/>
</dbReference>
<dbReference type="InterPro" id="IPR000836">
    <property type="entry name" value="PRTase_dom"/>
</dbReference>
<evidence type="ECO:0000259" key="12">
    <source>
        <dbReference type="Pfam" id="PF00156"/>
    </source>
</evidence>
<proteinExistence type="inferred from homology"/>
<dbReference type="GO" id="GO:0003999">
    <property type="term" value="F:adenine phosphoribosyltransferase activity"/>
    <property type="evidence" value="ECO:0007669"/>
    <property type="project" value="UniProtKB-EC"/>
</dbReference>
<accession>A0ABU5I647</accession>
<comment type="similarity">
    <text evidence="5 11">Belongs to the purine/pyrimidine phosphoribosyltransferase family.</text>
</comment>
<evidence type="ECO:0000256" key="2">
    <source>
        <dbReference type="ARBA" id="ARBA00003968"/>
    </source>
</evidence>
<dbReference type="CDD" id="cd06223">
    <property type="entry name" value="PRTases_typeI"/>
    <property type="match status" value="1"/>
</dbReference>
<dbReference type="NCBIfam" id="NF002636">
    <property type="entry name" value="PRK02304.1-5"/>
    <property type="match status" value="1"/>
</dbReference>
<keyword evidence="9 11" id="KW-0808">Transferase</keyword>
<dbReference type="PANTHER" id="PTHR32315">
    <property type="entry name" value="ADENINE PHOSPHORIBOSYLTRANSFERASE"/>
    <property type="match status" value="1"/>
</dbReference>
<evidence type="ECO:0000313" key="14">
    <source>
        <dbReference type="Proteomes" id="UP001294412"/>
    </source>
</evidence>
<dbReference type="Proteomes" id="UP001294412">
    <property type="component" value="Unassembled WGS sequence"/>
</dbReference>
<name>A0ABU5I647_9HYPH</name>
<organism evidence="13 14">
    <name type="scientific">Fulvimarina uroteuthidis</name>
    <dbReference type="NCBI Taxonomy" id="3098149"/>
    <lineage>
        <taxon>Bacteria</taxon>
        <taxon>Pseudomonadati</taxon>
        <taxon>Pseudomonadota</taxon>
        <taxon>Alphaproteobacteria</taxon>
        <taxon>Hyphomicrobiales</taxon>
        <taxon>Aurantimonadaceae</taxon>
        <taxon>Fulvimarina</taxon>
    </lineage>
</organism>
<feature type="domain" description="Phosphoribosyltransferase" evidence="12">
    <location>
        <begin position="47"/>
        <end position="152"/>
    </location>
</feature>
<evidence type="ECO:0000256" key="8">
    <source>
        <dbReference type="ARBA" id="ARBA00022676"/>
    </source>
</evidence>
<dbReference type="InterPro" id="IPR050054">
    <property type="entry name" value="UPRTase/APRTase"/>
</dbReference>
<evidence type="ECO:0000256" key="4">
    <source>
        <dbReference type="ARBA" id="ARBA00004659"/>
    </source>
</evidence>
<comment type="function">
    <text evidence="2 11">Catalyzes a salvage reaction resulting in the formation of AMP, that is energically less costly than de novo synthesis.</text>
</comment>
<comment type="catalytic activity">
    <reaction evidence="1 11">
        <text>AMP + diphosphate = 5-phospho-alpha-D-ribose 1-diphosphate + adenine</text>
        <dbReference type="Rhea" id="RHEA:16609"/>
        <dbReference type="ChEBI" id="CHEBI:16708"/>
        <dbReference type="ChEBI" id="CHEBI:33019"/>
        <dbReference type="ChEBI" id="CHEBI:58017"/>
        <dbReference type="ChEBI" id="CHEBI:456215"/>
        <dbReference type="EC" id="2.4.2.7"/>
    </reaction>
</comment>
<reference evidence="13 14" key="1">
    <citation type="submission" date="2023-12" db="EMBL/GenBank/DDBJ databases">
        <title>Description of Novel Strain Fulvimarina sp. 2208YS6-2-32 isolated from Uroteuthis (Photololigo) edulis.</title>
        <authorList>
            <person name="Park J.-S."/>
        </authorList>
    </citation>
    <scope>NUCLEOTIDE SEQUENCE [LARGE SCALE GENOMIC DNA]</scope>
    <source>
        <strain evidence="13 14">2208YS6-2-32</strain>
    </source>
</reference>
<comment type="subunit">
    <text evidence="11">Homodimer.</text>
</comment>
<evidence type="ECO:0000256" key="9">
    <source>
        <dbReference type="ARBA" id="ARBA00022679"/>
    </source>
</evidence>
<keyword evidence="10 11" id="KW-0660">Purine salvage</keyword>
<evidence type="ECO:0000256" key="1">
    <source>
        <dbReference type="ARBA" id="ARBA00000868"/>
    </source>
</evidence>
<dbReference type="EC" id="2.4.2.7" evidence="6 11"/>
<keyword evidence="8 11" id="KW-0328">Glycosyltransferase</keyword>
<dbReference type="NCBIfam" id="NF002634">
    <property type="entry name" value="PRK02304.1-3"/>
    <property type="match status" value="1"/>
</dbReference>
<dbReference type="HAMAP" id="MF_00004">
    <property type="entry name" value="Aden_phosphoribosyltr"/>
    <property type="match status" value="1"/>
</dbReference>
<evidence type="ECO:0000256" key="3">
    <source>
        <dbReference type="ARBA" id="ARBA00004496"/>
    </source>
</evidence>
<keyword evidence="14" id="KW-1185">Reference proteome</keyword>
<sequence>MTDFKAAIRTIPDYPKPGIQFRDITTLLSDPSVFRAAVDALVGPYANARIRHVVGIEARGFILGGALAHQLTAGFVPIRKSGKLPRETVSVTYALEYGEDRMELHRDAIEAGERVLLTDDLIATGGTALGAVKLLRGLGAEIVGACFLVDLPDLGGAQNLRDLGVDVHCLVAFDGE</sequence>
<comment type="subcellular location">
    <subcellularLocation>
        <location evidence="3 11">Cytoplasm</location>
    </subcellularLocation>
</comment>
<comment type="pathway">
    <text evidence="4 11">Purine metabolism; AMP biosynthesis via salvage pathway; AMP from adenine: step 1/1.</text>
</comment>
<evidence type="ECO:0000256" key="7">
    <source>
        <dbReference type="ARBA" id="ARBA00022490"/>
    </source>
</evidence>
<gene>
    <name evidence="11" type="primary">apt</name>
    <name evidence="13" type="ORF">U0C82_10805</name>
</gene>
<comment type="caution">
    <text evidence="13">The sequence shown here is derived from an EMBL/GenBank/DDBJ whole genome shotgun (WGS) entry which is preliminary data.</text>
</comment>
<dbReference type="InterPro" id="IPR029057">
    <property type="entry name" value="PRTase-like"/>
</dbReference>
<evidence type="ECO:0000256" key="5">
    <source>
        <dbReference type="ARBA" id="ARBA00008391"/>
    </source>
</evidence>
<dbReference type="NCBIfam" id="TIGR01090">
    <property type="entry name" value="apt"/>
    <property type="match status" value="1"/>
</dbReference>
<evidence type="ECO:0000313" key="13">
    <source>
        <dbReference type="EMBL" id="MDY8109626.1"/>
    </source>
</evidence>
<dbReference type="EMBL" id="JAXLPB010000003">
    <property type="protein sequence ID" value="MDY8109626.1"/>
    <property type="molecule type" value="Genomic_DNA"/>
</dbReference>
<evidence type="ECO:0000256" key="6">
    <source>
        <dbReference type="ARBA" id="ARBA00011893"/>
    </source>
</evidence>
<evidence type="ECO:0000256" key="11">
    <source>
        <dbReference type="HAMAP-Rule" id="MF_00004"/>
    </source>
</evidence>
<dbReference type="SUPFAM" id="SSF53271">
    <property type="entry name" value="PRTase-like"/>
    <property type="match status" value="1"/>
</dbReference>